<evidence type="ECO:0000259" key="10">
    <source>
        <dbReference type="PROSITE" id="PS50110"/>
    </source>
</evidence>
<name>A0A848M543_PAELE</name>
<evidence type="ECO:0000256" key="1">
    <source>
        <dbReference type="ARBA" id="ARBA00004496"/>
    </source>
</evidence>
<evidence type="ECO:0000256" key="7">
    <source>
        <dbReference type="ARBA" id="ARBA00023163"/>
    </source>
</evidence>
<reference evidence="11 12" key="1">
    <citation type="submission" date="2020-04" db="EMBL/GenBank/DDBJ databases">
        <title>Paenibacillus algicola sp. nov., a novel marine bacterium producing alginate lyase.</title>
        <authorList>
            <person name="Huang H."/>
        </authorList>
    </citation>
    <scope>NUCLEOTIDE SEQUENCE [LARGE SCALE GENOMIC DNA]</scope>
    <source>
        <strain evidence="11 12">L7-75</strain>
    </source>
</reference>
<keyword evidence="3 8" id="KW-0597">Phosphoprotein</keyword>
<dbReference type="PANTHER" id="PTHR42713">
    <property type="entry name" value="HISTIDINE KINASE-RELATED"/>
    <property type="match status" value="1"/>
</dbReference>
<dbReference type="AlphaFoldDB" id="A0A848M543"/>
<evidence type="ECO:0000256" key="2">
    <source>
        <dbReference type="ARBA" id="ARBA00022490"/>
    </source>
</evidence>
<dbReference type="InterPro" id="IPR041522">
    <property type="entry name" value="CdaR_GGDEF"/>
</dbReference>
<keyword evidence="7" id="KW-0804">Transcription</keyword>
<dbReference type="Gene3D" id="3.40.50.2300">
    <property type="match status" value="1"/>
</dbReference>
<dbReference type="SUPFAM" id="SSF46689">
    <property type="entry name" value="Homeodomain-like"/>
    <property type="match status" value="2"/>
</dbReference>
<dbReference type="Pfam" id="PF00072">
    <property type="entry name" value="Response_reg"/>
    <property type="match status" value="1"/>
</dbReference>
<feature type="domain" description="HTH araC/xylS-type" evidence="9">
    <location>
        <begin position="448"/>
        <end position="548"/>
    </location>
</feature>
<dbReference type="InterPro" id="IPR018060">
    <property type="entry name" value="HTH_AraC"/>
</dbReference>
<sequence length="551" mass="62301">MKILIKLMIVDDEAIFRDYLCTLLPWDEYGMKITIVAKNGKDALVQAEAAIPHIALIDINMPFMDGLQLSEELKKLSPDIGIVLVTGHNEFEYARKALKLGVQDYILKPFSKEELLLTLLNIQENMLKVQEDKETHQASKMMMREVYLNRLVNGELEDSEDKLMEQLRDLGYAPMSGMFQVAVIEIDNMNARWRHISDRELWKFAVTNILSETLDIPGNHIVFNGSEGRIVCIYEVGDHGVQGFSGAAGQAVSPSPPLAAYVEGCKQLKFLIRKYLKFTVTIGVGRIHSGYAQIKQSYQEALLALQNKFVVGQDQVIDYGTQAAITGKTAGGFLAPHMSESLLVGMRSGDWDSVKRQLEDIFDGLEQERMPIDYVFVICMSLVSLCLSCVSENGHPIEDCFGEDFYPYSEIVTKPTIEEAGTWLIHLFNKANRYTQLHKKTKSGKIAETAKAWIDQHYTDPELKVEQIAQSVFINPSYLRAIFKKMNGMTVTDYILQKRMQHAKSLLSASKPLRLADIAEAIGYHDPAYFSRAFKKYYGYSPSEFENLPRA</sequence>
<evidence type="ECO:0000256" key="6">
    <source>
        <dbReference type="ARBA" id="ARBA00023125"/>
    </source>
</evidence>
<dbReference type="GO" id="GO:0000160">
    <property type="term" value="P:phosphorelay signal transduction system"/>
    <property type="evidence" value="ECO:0007669"/>
    <property type="project" value="UniProtKB-KW"/>
</dbReference>
<keyword evidence="6" id="KW-0238">DNA-binding</keyword>
<evidence type="ECO:0000259" key="9">
    <source>
        <dbReference type="PROSITE" id="PS01124"/>
    </source>
</evidence>
<keyword evidence="2" id="KW-0963">Cytoplasm</keyword>
<dbReference type="InterPro" id="IPR020449">
    <property type="entry name" value="Tscrpt_reg_AraC-type_HTH"/>
</dbReference>
<keyword evidence="4" id="KW-0902">Two-component regulatory system</keyword>
<dbReference type="SMART" id="SM00448">
    <property type="entry name" value="REC"/>
    <property type="match status" value="1"/>
</dbReference>
<dbReference type="GO" id="GO:0005737">
    <property type="term" value="C:cytoplasm"/>
    <property type="evidence" value="ECO:0007669"/>
    <property type="project" value="UniProtKB-SubCell"/>
</dbReference>
<evidence type="ECO:0000256" key="3">
    <source>
        <dbReference type="ARBA" id="ARBA00022553"/>
    </source>
</evidence>
<dbReference type="Gene3D" id="1.10.10.60">
    <property type="entry name" value="Homeodomain-like"/>
    <property type="match status" value="2"/>
</dbReference>
<keyword evidence="5" id="KW-0805">Transcription regulation</keyword>
<dbReference type="GO" id="GO:0003700">
    <property type="term" value="F:DNA-binding transcription factor activity"/>
    <property type="evidence" value="ECO:0007669"/>
    <property type="project" value="InterPro"/>
</dbReference>
<feature type="domain" description="Response regulatory" evidence="10">
    <location>
        <begin position="6"/>
        <end position="123"/>
    </location>
</feature>
<dbReference type="InterPro" id="IPR051552">
    <property type="entry name" value="HptR"/>
</dbReference>
<evidence type="ECO:0000313" key="12">
    <source>
        <dbReference type="Proteomes" id="UP000565468"/>
    </source>
</evidence>
<feature type="modified residue" description="4-aspartylphosphate" evidence="8">
    <location>
        <position position="58"/>
    </location>
</feature>
<evidence type="ECO:0000313" key="11">
    <source>
        <dbReference type="EMBL" id="NMO94903.1"/>
    </source>
</evidence>
<dbReference type="EMBL" id="JABBPN010000002">
    <property type="protein sequence ID" value="NMO94903.1"/>
    <property type="molecule type" value="Genomic_DNA"/>
</dbReference>
<dbReference type="InterPro" id="IPR009057">
    <property type="entry name" value="Homeodomain-like_sf"/>
</dbReference>
<dbReference type="InterPro" id="IPR011006">
    <property type="entry name" value="CheY-like_superfamily"/>
</dbReference>
<dbReference type="CDD" id="cd17536">
    <property type="entry name" value="REC_YesN-like"/>
    <property type="match status" value="1"/>
</dbReference>
<dbReference type="RefSeq" id="WP_169503633.1">
    <property type="nucleotide sequence ID" value="NZ_JABBPN010000002.1"/>
</dbReference>
<comment type="caution">
    <text evidence="11">The sequence shown here is derived from an EMBL/GenBank/DDBJ whole genome shotgun (WGS) entry which is preliminary data.</text>
</comment>
<dbReference type="SMART" id="SM00342">
    <property type="entry name" value="HTH_ARAC"/>
    <property type="match status" value="1"/>
</dbReference>
<protein>
    <submittedName>
        <fullName evidence="11">Response regulator</fullName>
    </submittedName>
</protein>
<accession>A0A848M543</accession>
<dbReference type="Proteomes" id="UP000565468">
    <property type="component" value="Unassembled WGS sequence"/>
</dbReference>
<dbReference type="PROSITE" id="PS00041">
    <property type="entry name" value="HTH_ARAC_FAMILY_1"/>
    <property type="match status" value="1"/>
</dbReference>
<dbReference type="PANTHER" id="PTHR42713:SF3">
    <property type="entry name" value="TRANSCRIPTIONAL REGULATORY PROTEIN HPTR"/>
    <property type="match status" value="1"/>
</dbReference>
<dbReference type="Pfam" id="PF12833">
    <property type="entry name" value="HTH_18"/>
    <property type="match status" value="1"/>
</dbReference>
<comment type="subcellular location">
    <subcellularLocation>
        <location evidence="1">Cytoplasm</location>
    </subcellularLocation>
</comment>
<dbReference type="SUPFAM" id="SSF52172">
    <property type="entry name" value="CheY-like"/>
    <property type="match status" value="1"/>
</dbReference>
<organism evidence="11 12">
    <name type="scientific">Paenibacillus lemnae</name>
    <dbReference type="NCBI Taxonomy" id="1330551"/>
    <lineage>
        <taxon>Bacteria</taxon>
        <taxon>Bacillati</taxon>
        <taxon>Bacillota</taxon>
        <taxon>Bacilli</taxon>
        <taxon>Bacillales</taxon>
        <taxon>Paenibacillaceae</taxon>
        <taxon>Paenibacillus</taxon>
    </lineage>
</organism>
<dbReference type="Pfam" id="PF17853">
    <property type="entry name" value="GGDEF_2"/>
    <property type="match status" value="1"/>
</dbReference>
<proteinExistence type="predicted"/>
<dbReference type="InterPro" id="IPR001789">
    <property type="entry name" value="Sig_transdc_resp-reg_receiver"/>
</dbReference>
<evidence type="ECO:0000256" key="8">
    <source>
        <dbReference type="PROSITE-ProRule" id="PRU00169"/>
    </source>
</evidence>
<dbReference type="PROSITE" id="PS50110">
    <property type="entry name" value="RESPONSE_REGULATORY"/>
    <property type="match status" value="1"/>
</dbReference>
<evidence type="ECO:0000256" key="4">
    <source>
        <dbReference type="ARBA" id="ARBA00023012"/>
    </source>
</evidence>
<dbReference type="GO" id="GO:0043565">
    <property type="term" value="F:sequence-specific DNA binding"/>
    <property type="evidence" value="ECO:0007669"/>
    <property type="project" value="InterPro"/>
</dbReference>
<dbReference type="PROSITE" id="PS01124">
    <property type="entry name" value="HTH_ARAC_FAMILY_2"/>
    <property type="match status" value="1"/>
</dbReference>
<dbReference type="PRINTS" id="PR00032">
    <property type="entry name" value="HTHARAC"/>
</dbReference>
<evidence type="ECO:0000256" key="5">
    <source>
        <dbReference type="ARBA" id="ARBA00023015"/>
    </source>
</evidence>
<dbReference type="InterPro" id="IPR018062">
    <property type="entry name" value="HTH_AraC-typ_CS"/>
</dbReference>
<gene>
    <name evidence="11" type="ORF">HII30_03750</name>
</gene>
<keyword evidence="12" id="KW-1185">Reference proteome</keyword>